<dbReference type="InterPro" id="IPR048336">
    <property type="entry name" value="StiP-like"/>
</dbReference>
<keyword evidence="4" id="KW-1185">Reference proteome</keyword>
<proteinExistence type="predicted"/>
<organism evidence="3 4">
    <name type="scientific">Cellulosilyticum lentocellum (strain ATCC 49066 / DSM 5427 / NCIMB 11756 / RHM5)</name>
    <name type="common">Clostridium lentocellum</name>
    <dbReference type="NCBI Taxonomy" id="642492"/>
    <lineage>
        <taxon>Bacteria</taxon>
        <taxon>Bacillati</taxon>
        <taxon>Bacillota</taxon>
        <taxon>Clostridia</taxon>
        <taxon>Lachnospirales</taxon>
        <taxon>Cellulosilyticaceae</taxon>
        <taxon>Cellulosilyticum</taxon>
    </lineage>
</organism>
<dbReference type="InterPro" id="IPR028157">
    <property type="entry name" value="PELOTA_dom"/>
</dbReference>
<dbReference type="InterPro" id="IPR011215">
    <property type="entry name" value="StiP_N"/>
</dbReference>
<protein>
    <submittedName>
        <fullName evidence="3">Uncharacterized protein</fullName>
    </submittedName>
</protein>
<dbReference type="EMBL" id="CP002582">
    <property type="protein sequence ID" value="ADZ82962.1"/>
    <property type="molecule type" value="Genomic_DNA"/>
</dbReference>
<sequence length="373" mass="42604">MNEQGVANVKHIKEPLPMGSYRKEDCIFLLKNINGLLEEQNNLEREYAMQNGTHYSEMLPIEYMPTKEYMTLYKNTLEETAEEIAFYTGVVAELIYRKKGKDVVIVSLARAGTPIGVLIKRYLAYKYQVNVPHYSVSIIRDKGIDENALLYILKEHPAEDIQFVDGWTGKGVISHTLEKACKHFKNKYEVDLDDTLAVLCDPGECTSLYGTRADFLVPSACLNATVSGLMSRTFLRNDLIGPYDFHGSKFYKEWEEIDVSNDFVDTIATHFSQLNIHEEDLVNKEMGAFNAAQSVENIRQCFDISSINRVKPGVGETTRVLLRRVPWKILVKDKEDKRIKHILLLARDRGVPVEVYQDMCYSCCGLIKDMCDV</sequence>
<dbReference type="KEGG" id="cle:Clole_1234"/>
<dbReference type="PIRSF" id="PIRSF020979">
    <property type="entry name" value="UCP020979"/>
    <property type="match status" value="1"/>
</dbReference>
<name>F2JGK7_CELLD</name>
<dbReference type="AlphaFoldDB" id="F2JGK7"/>
<dbReference type="Pfam" id="PF11202">
    <property type="entry name" value="StiP"/>
    <property type="match status" value="1"/>
</dbReference>
<dbReference type="RefSeq" id="WP_013656261.1">
    <property type="nucleotide sequence ID" value="NC_015275.1"/>
</dbReference>
<dbReference type="CDD" id="cd06223">
    <property type="entry name" value="PRTases_typeI"/>
    <property type="match status" value="1"/>
</dbReference>
<feature type="domain" description="PELOTA RNA-binding" evidence="2">
    <location>
        <begin position="291"/>
        <end position="368"/>
    </location>
</feature>
<accession>F2JGK7</accession>
<evidence type="ECO:0000259" key="2">
    <source>
        <dbReference type="Pfam" id="PF15608"/>
    </source>
</evidence>
<dbReference type="HOGENOM" id="CLU_032640_1_0_9"/>
<dbReference type="Pfam" id="PF15608">
    <property type="entry name" value="PELOTA_1"/>
    <property type="match status" value="1"/>
</dbReference>
<feature type="domain" description="Cysteine protease StiP N-terminal" evidence="1">
    <location>
        <begin position="19"/>
        <end position="267"/>
    </location>
</feature>
<evidence type="ECO:0000313" key="4">
    <source>
        <dbReference type="Proteomes" id="UP000008467"/>
    </source>
</evidence>
<dbReference type="InterPro" id="IPR000836">
    <property type="entry name" value="PRTase_dom"/>
</dbReference>
<dbReference type="STRING" id="642492.Clole_1234"/>
<reference evidence="3 4" key="1">
    <citation type="journal article" date="2011" name="J. Bacteriol.">
        <title>Complete genome sequence of the cellulose-degrading bacterium Cellulosilyticum lentocellum.</title>
        <authorList>
            <consortium name="US DOE Joint Genome Institute"/>
            <person name="Miller D.A."/>
            <person name="Suen G."/>
            <person name="Bruce D."/>
            <person name="Copeland A."/>
            <person name="Cheng J.F."/>
            <person name="Detter C."/>
            <person name="Goodwin L.A."/>
            <person name="Han C.S."/>
            <person name="Hauser L.J."/>
            <person name="Land M.L."/>
            <person name="Lapidus A."/>
            <person name="Lucas S."/>
            <person name="Meincke L."/>
            <person name="Pitluck S."/>
            <person name="Tapia R."/>
            <person name="Teshima H."/>
            <person name="Woyke T."/>
            <person name="Fox B.G."/>
            <person name="Angert E.R."/>
            <person name="Currie C.R."/>
        </authorList>
    </citation>
    <scope>NUCLEOTIDE SEQUENCE [LARGE SCALE GENOMIC DNA]</scope>
    <source>
        <strain evidence="4">ATCC 49066 / DSM 5427 / NCIMB 11756 / RHM5</strain>
    </source>
</reference>
<gene>
    <name evidence="3" type="ordered locus">Clole_1234</name>
</gene>
<evidence type="ECO:0000259" key="1">
    <source>
        <dbReference type="Pfam" id="PF11202"/>
    </source>
</evidence>
<dbReference type="Proteomes" id="UP000008467">
    <property type="component" value="Chromosome"/>
</dbReference>
<dbReference type="eggNOG" id="COG1358">
    <property type="taxonomic scope" value="Bacteria"/>
</dbReference>
<evidence type="ECO:0000313" key="3">
    <source>
        <dbReference type="EMBL" id="ADZ82962.1"/>
    </source>
</evidence>